<reference evidence="8 10" key="1">
    <citation type="submission" date="2014-10" db="EMBL/GenBank/DDBJ databases">
        <title>Complete genome sequence of Parvimonas micra KCOM 1535 (= ChDC B708).</title>
        <authorList>
            <person name="Kook J.-K."/>
            <person name="Park S.-N."/>
            <person name="Lim Y.K."/>
            <person name="Roh H."/>
        </authorList>
    </citation>
    <scope>NUCLEOTIDE SEQUENCE [LARGE SCALE GENOMIC DNA]</scope>
    <source>
        <strain evidence="8">KCOM 1535</strain>
        <strain evidence="10">KCOM 1535 / ChDC B708</strain>
    </source>
</reference>
<dbReference type="OrthoDB" id="9811110at2"/>
<dbReference type="EMBL" id="CP009761">
    <property type="protein sequence ID" value="AIZ36243.1"/>
    <property type="molecule type" value="Genomic_DNA"/>
</dbReference>
<name>A0A0B4S0D4_9FIRM</name>
<accession>A0A0B4S0D4</accession>
<evidence type="ECO:0000313" key="10">
    <source>
        <dbReference type="Proteomes" id="UP000031386"/>
    </source>
</evidence>
<dbReference type="PANTHER" id="PTHR43823">
    <property type="entry name" value="SPORULATION PROTEIN YKVU"/>
    <property type="match status" value="1"/>
</dbReference>
<keyword evidence="10" id="KW-1185">Reference proteome</keyword>
<dbReference type="Pfam" id="PF01554">
    <property type="entry name" value="MatE"/>
    <property type="match status" value="2"/>
</dbReference>
<evidence type="ECO:0000256" key="5">
    <source>
        <dbReference type="ARBA" id="ARBA00022989"/>
    </source>
</evidence>
<gene>
    <name evidence="9" type="ORF">NM222_05835</name>
    <name evidence="8" type="ORF">NW74_02180</name>
</gene>
<sequence>MDTKSIYYENNIVKAILHFAIPGILSILIAELYNMVDTFFVGRYVGADSIGALSVVFPLQRLVIAISVCLGIGVSNLISRRLGEKRNKDITKYTTAVNGLTLLIIFVVTIISILFVEDICMFLGARNDILIYSIKYLRIVIFGSIFLAFTTVFGYMNIAYGNMKVMLIASSIGALINIIVDYILIKNFNMAVEGAAIATISSQFISFLFSLVFVKKLQKENNFSLIPRLDSKISFNILAIGFSSFIIEFSDAILISVLNHLLLPVGGNDAIILVGVITKVSMFMFVAMIGVSSSIQPLISYNYGAKNFVKIKKILKTGFVFVFSLSTLIWIFMNYKVKFIIGLFLKDERLLQMATDSFKYVILVFPILSFYYICIYFFQSVGKEKYNFFLSIYRETLLYIPIVIIMVGRFGVLGAWISYPIVDFISAVTGFILLLKTVKKISTF</sequence>
<feature type="transmembrane region" description="Helical" evidence="7">
    <location>
        <begin position="357"/>
        <end position="378"/>
    </location>
</feature>
<feature type="transmembrane region" description="Helical" evidence="7">
    <location>
        <begin position="390"/>
        <end position="410"/>
    </location>
</feature>
<feature type="transmembrane region" description="Helical" evidence="7">
    <location>
        <begin position="235"/>
        <end position="258"/>
    </location>
</feature>
<keyword evidence="2" id="KW-0813">Transport</keyword>
<feature type="transmembrane region" description="Helical" evidence="7">
    <location>
        <begin position="95"/>
        <end position="116"/>
    </location>
</feature>
<dbReference type="GO" id="GO:0042910">
    <property type="term" value="F:xenobiotic transmembrane transporter activity"/>
    <property type="evidence" value="ECO:0007669"/>
    <property type="project" value="InterPro"/>
</dbReference>
<feature type="transmembrane region" description="Helical" evidence="7">
    <location>
        <begin position="12"/>
        <end position="30"/>
    </location>
</feature>
<dbReference type="Proteomes" id="UP000031386">
    <property type="component" value="Chromosome"/>
</dbReference>
<feature type="transmembrane region" description="Helical" evidence="7">
    <location>
        <begin position="314"/>
        <end position="337"/>
    </location>
</feature>
<dbReference type="InterPro" id="IPR048279">
    <property type="entry name" value="MdtK-like"/>
</dbReference>
<evidence type="ECO:0000313" key="9">
    <source>
        <dbReference type="EMBL" id="WBB30487.1"/>
    </source>
</evidence>
<evidence type="ECO:0000256" key="2">
    <source>
        <dbReference type="ARBA" id="ARBA00022448"/>
    </source>
</evidence>
<dbReference type="RefSeq" id="WP_041953644.1">
    <property type="nucleotide sequence ID" value="NZ_CP009761.1"/>
</dbReference>
<comment type="subcellular location">
    <subcellularLocation>
        <location evidence="1">Cell membrane</location>
        <topology evidence="1">Multi-pass membrane protein</topology>
    </subcellularLocation>
</comment>
<evidence type="ECO:0000256" key="7">
    <source>
        <dbReference type="SAM" id="Phobius"/>
    </source>
</evidence>
<evidence type="ECO:0000256" key="3">
    <source>
        <dbReference type="ARBA" id="ARBA00022475"/>
    </source>
</evidence>
<proteinExistence type="predicted"/>
<dbReference type="InterPro" id="IPR051327">
    <property type="entry name" value="MATE_MepA_subfamily"/>
</dbReference>
<dbReference type="PANTHER" id="PTHR43823:SF3">
    <property type="entry name" value="MULTIDRUG EXPORT PROTEIN MEPA"/>
    <property type="match status" value="1"/>
</dbReference>
<dbReference type="InterPro" id="IPR002528">
    <property type="entry name" value="MATE_fam"/>
</dbReference>
<reference evidence="9" key="2">
    <citation type="submission" date="2022-07" db="EMBL/GenBank/DDBJ databases">
        <title>Parvimonas micra travels from the subgingival sulcus of the human oral cavity to the colorectal adenocarcinoma.</title>
        <authorList>
            <person name="Conde-Perez K."/>
            <person name="Buetas E."/>
            <person name="Aja-Macaya P."/>
            <person name="Martin-De Arribas E."/>
            <person name="Iglesias-Corras I."/>
            <person name="Trigo-Tasende N."/>
            <person name="Nasser-Ali M."/>
            <person name="Estevez L.S."/>
            <person name="Rumbo-Feal S."/>
            <person name="Otero-Alen B."/>
            <person name="Noguera J.F."/>
            <person name="Concha A."/>
            <person name="Pardinas-Lopez S."/>
            <person name="Carda-Dieguez M."/>
            <person name="Gomez-Randulfe I."/>
            <person name="Martinez-Lago N."/>
            <person name="Ladra S."/>
            <person name="Aparicio L.A."/>
            <person name="Bou G."/>
            <person name="Mira A."/>
            <person name="Vallejo J.A."/>
            <person name="Poza M."/>
        </authorList>
    </citation>
    <scope>NUCLEOTIDE SEQUENCE</scope>
    <source>
        <strain evidence="9">PM102KC-G-1</strain>
    </source>
</reference>
<keyword evidence="4 7" id="KW-0812">Transmembrane</keyword>
<evidence type="ECO:0000313" key="8">
    <source>
        <dbReference type="EMBL" id="AIZ36243.1"/>
    </source>
</evidence>
<keyword evidence="6 7" id="KW-0472">Membrane</keyword>
<dbReference type="GO" id="GO:0005886">
    <property type="term" value="C:plasma membrane"/>
    <property type="evidence" value="ECO:0007669"/>
    <property type="project" value="UniProtKB-SubCell"/>
</dbReference>
<dbReference type="NCBIfam" id="TIGR00797">
    <property type="entry name" value="matE"/>
    <property type="match status" value="1"/>
</dbReference>
<dbReference type="PIRSF" id="PIRSF006603">
    <property type="entry name" value="DinF"/>
    <property type="match status" value="1"/>
</dbReference>
<feature type="transmembrane region" description="Helical" evidence="7">
    <location>
        <begin position="270"/>
        <end position="293"/>
    </location>
</feature>
<dbReference type="GO" id="GO:0015297">
    <property type="term" value="F:antiporter activity"/>
    <property type="evidence" value="ECO:0007669"/>
    <property type="project" value="InterPro"/>
</dbReference>
<feature type="transmembrane region" description="Helical" evidence="7">
    <location>
        <begin position="50"/>
        <end position="74"/>
    </location>
</feature>
<dbReference type="AlphaFoldDB" id="A0A0B4S0D4"/>
<keyword evidence="3" id="KW-1003">Cell membrane</keyword>
<evidence type="ECO:0000256" key="1">
    <source>
        <dbReference type="ARBA" id="ARBA00004651"/>
    </source>
</evidence>
<evidence type="ECO:0000256" key="6">
    <source>
        <dbReference type="ARBA" id="ARBA00023136"/>
    </source>
</evidence>
<feature type="transmembrane region" description="Helical" evidence="7">
    <location>
        <begin position="165"/>
        <end position="185"/>
    </location>
</feature>
<dbReference type="STRING" id="33033.NW74_02180"/>
<protein>
    <submittedName>
        <fullName evidence="9">MATE family efflux transporter</fullName>
    </submittedName>
    <submittedName>
        <fullName evidence="8">Multidrug transporter MatE</fullName>
    </submittedName>
</protein>
<evidence type="ECO:0000256" key="4">
    <source>
        <dbReference type="ARBA" id="ARBA00022692"/>
    </source>
</evidence>
<dbReference type="EMBL" id="CP101412">
    <property type="protein sequence ID" value="WBB30487.1"/>
    <property type="molecule type" value="Genomic_DNA"/>
</dbReference>
<dbReference type="KEGG" id="pmic:NW74_02180"/>
<feature type="transmembrane region" description="Helical" evidence="7">
    <location>
        <begin position="416"/>
        <end position="435"/>
    </location>
</feature>
<feature type="transmembrane region" description="Helical" evidence="7">
    <location>
        <begin position="136"/>
        <end position="158"/>
    </location>
</feature>
<keyword evidence="5 7" id="KW-1133">Transmembrane helix</keyword>
<organism evidence="8 10">
    <name type="scientific">Parvimonas micra</name>
    <dbReference type="NCBI Taxonomy" id="33033"/>
    <lineage>
        <taxon>Bacteria</taxon>
        <taxon>Bacillati</taxon>
        <taxon>Bacillota</taxon>
        <taxon>Tissierellia</taxon>
        <taxon>Tissierellales</taxon>
        <taxon>Peptoniphilaceae</taxon>
        <taxon>Parvimonas</taxon>
    </lineage>
</organism>
<feature type="transmembrane region" description="Helical" evidence="7">
    <location>
        <begin position="191"/>
        <end position="214"/>
    </location>
</feature>
<dbReference type="Proteomes" id="UP001210690">
    <property type="component" value="Chromosome"/>
</dbReference>